<keyword evidence="4 6" id="KW-1133">Transmembrane helix</keyword>
<reference evidence="8 9" key="1">
    <citation type="submission" date="2016-11" db="EMBL/GenBank/DDBJ databases">
        <authorList>
            <person name="Jaros S."/>
            <person name="Januszkiewicz K."/>
            <person name="Wedrychowicz H."/>
        </authorList>
    </citation>
    <scope>NUCLEOTIDE SEQUENCE [LARGE SCALE GENOMIC DNA]</scope>
    <source>
        <strain evidence="8 9">CECT 7868</strain>
    </source>
</reference>
<keyword evidence="3 6" id="KW-0812">Transmembrane</keyword>
<evidence type="ECO:0000313" key="9">
    <source>
        <dbReference type="Proteomes" id="UP000184608"/>
    </source>
</evidence>
<dbReference type="PANTHER" id="PTHR30485">
    <property type="entry name" value="NI/FE-HYDROGENASE 1 B-TYPE CYTOCHROME SUBUNIT"/>
    <property type="match status" value="1"/>
</dbReference>
<keyword evidence="5 6" id="KW-0472">Membrane</keyword>
<proteinExistence type="predicted"/>
<comment type="subcellular location">
    <subcellularLocation>
        <location evidence="1">Cell membrane</location>
        <topology evidence="1">Multi-pass membrane protein</topology>
    </subcellularLocation>
</comment>
<evidence type="ECO:0000259" key="7">
    <source>
        <dbReference type="Pfam" id="PF01292"/>
    </source>
</evidence>
<dbReference type="InterPro" id="IPR016174">
    <property type="entry name" value="Di-haem_cyt_TM"/>
</dbReference>
<dbReference type="AlphaFoldDB" id="A0A1M5ZMK2"/>
<evidence type="ECO:0000256" key="2">
    <source>
        <dbReference type="ARBA" id="ARBA00022475"/>
    </source>
</evidence>
<feature type="transmembrane region" description="Helical" evidence="6">
    <location>
        <begin position="134"/>
        <end position="155"/>
    </location>
</feature>
<dbReference type="PANTHER" id="PTHR30485:SF2">
    <property type="entry name" value="BLL0597 PROTEIN"/>
    <property type="match status" value="1"/>
</dbReference>
<protein>
    <recommendedName>
        <fullName evidence="7">Cytochrome b561 bacterial/Ni-hydrogenase domain-containing protein</fullName>
    </recommendedName>
</protein>
<evidence type="ECO:0000256" key="3">
    <source>
        <dbReference type="ARBA" id="ARBA00022692"/>
    </source>
</evidence>
<dbReference type="InterPro" id="IPR011577">
    <property type="entry name" value="Cyt_b561_bac/Ni-Hgenase"/>
</dbReference>
<dbReference type="OrthoDB" id="196472at2"/>
<feature type="transmembrane region" description="Helical" evidence="6">
    <location>
        <begin position="94"/>
        <end position="114"/>
    </location>
</feature>
<accession>A0A1M5ZMK2</accession>
<evidence type="ECO:0000256" key="6">
    <source>
        <dbReference type="SAM" id="Phobius"/>
    </source>
</evidence>
<dbReference type="Pfam" id="PF01292">
    <property type="entry name" value="Ni_hydr_CYTB"/>
    <property type="match status" value="1"/>
</dbReference>
<name>A0A1M5ZMK2_9VIBR</name>
<gene>
    <name evidence="8" type="ORF">VA7868_02944</name>
</gene>
<dbReference type="GO" id="GO:0009055">
    <property type="term" value="F:electron transfer activity"/>
    <property type="evidence" value="ECO:0007669"/>
    <property type="project" value="InterPro"/>
</dbReference>
<dbReference type="Gene3D" id="1.20.950.20">
    <property type="entry name" value="Transmembrane di-heme cytochromes, Chain C"/>
    <property type="match status" value="1"/>
</dbReference>
<feature type="transmembrane region" description="Helical" evidence="6">
    <location>
        <begin position="9"/>
        <end position="26"/>
    </location>
</feature>
<feature type="transmembrane region" description="Helical" evidence="6">
    <location>
        <begin position="38"/>
        <end position="57"/>
    </location>
</feature>
<keyword evidence="9" id="KW-1185">Reference proteome</keyword>
<evidence type="ECO:0000256" key="5">
    <source>
        <dbReference type="ARBA" id="ARBA00023136"/>
    </source>
</evidence>
<dbReference type="EMBL" id="FQXZ01000032">
    <property type="protein sequence ID" value="SHI25411.1"/>
    <property type="molecule type" value="Genomic_DNA"/>
</dbReference>
<dbReference type="GO" id="GO:0005886">
    <property type="term" value="C:plasma membrane"/>
    <property type="evidence" value="ECO:0007669"/>
    <property type="project" value="UniProtKB-SubCell"/>
</dbReference>
<dbReference type="GO" id="GO:0020037">
    <property type="term" value="F:heme binding"/>
    <property type="evidence" value="ECO:0007669"/>
    <property type="project" value="TreeGrafter"/>
</dbReference>
<sequence length="169" mass="19461">MSKHYRWDLFVRLTHWIVAVSFFANFLLTEEGGLTHRWVGYTVIVTVSLRLLWGLIVKSPARLSAFKPSVSGALEHLSEVFKTKEDRHEGHNPAGAIMVWVLWSGLLLTGLSGWATQWDVFWGESWLEDVHETAANLTMAAVVIHVSAVIFMTHWTKHNYIRAMWFRNK</sequence>
<dbReference type="STRING" id="1216006.VA7868_02944"/>
<evidence type="ECO:0000313" key="8">
    <source>
        <dbReference type="EMBL" id="SHI25411.1"/>
    </source>
</evidence>
<evidence type="ECO:0000256" key="4">
    <source>
        <dbReference type="ARBA" id="ARBA00022989"/>
    </source>
</evidence>
<dbReference type="GO" id="GO:0022904">
    <property type="term" value="P:respiratory electron transport chain"/>
    <property type="evidence" value="ECO:0007669"/>
    <property type="project" value="InterPro"/>
</dbReference>
<dbReference type="RefSeq" id="WP_073604563.1">
    <property type="nucleotide sequence ID" value="NZ_FQXZ01000032.1"/>
</dbReference>
<organism evidence="8 9">
    <name type="scientific">Vibrio aerogenes CECT 7868</name>
    <dbReference type="NCBI Taxonomy" id="1216006"/>
    <lineage>
        <taxon>Bacteria</taxon>
        <taxon>Pseudomonadati</taxon>
        <taxon>Pseudomonadota</taxon>
        <taxon>Gammaproteobacteria</taxon>
        <taxon>Vibrionales</taxon>
        <taxon>Vibrionaceae</taxon>
        <taxon>Vibrio</taxon>
    </lineage>
</organism>
<evidence type="ECO:0000256" key="1">
    <source>
        <dbReference type="ARBA" id="ARBA00004651"/>
    </source>
</evidence>
<feature type="domain" description="Cytochrome b561 bacterial/Ni-hydrogenase" evidence="7">
    <location>
        <begin position="6"/>
        <end position="166"/>
    </location>
</feature>
<keyword evidence="2" id="KW-1003">Cell membrane</keyword>
<dbReference type="SUPFAM" id="SSF81342">
    <property type="entry name" value="Transmembrane di-heme cytochromes"/>
    <property type="match status" value="1"/>
</dbReference>
<dbReference type="Proteomes" id="UP000184608">
    <property type="component" value="Unassembled WGS sequence"/>
</dbReference>
<dbReference type="InterPro" id="IPR051542">
    <property type="entry name" value="Hydrogenase_cytochrome"/>
</dbReference>